<evidence type="ECO:0000259" key="1">
    <source>
        <dbReference type="Pfam" id="PF00561"/>
    </source>
</evidence>
<dbReference type="PANTHER" id="PTHR43433:SF5">
    <property type="entry name" value="AB HYDROLASE-1 DOMAIN-CONTAINING PROTEIN"/>
    <property type="match status" value="1"/>
</dbReference>
<reference evidence="2 3" key="1">
    <citation type="submission" date="2020-02" db="EMBL/GenBank/DDBJ databases">
        <title>Whole-genome analyses of novel actinobacteria.</title>
        <authorList>
            <person name="Sahin N."/>
            <person name="Gencbay T."/>
        </authorList>
    </citation>
    <scope>NUCLEOTIDE SEQUENCE [LARGE SCALE GENOMIC DNA]</scope>
    <source>
        <strain evidence="2 3">HC44</strain>
    </source>
</reference>
<comment type="caution">
    <text evidence="2">The sequence shown here is derived from an EMBL/GenBank/DDBJ whole genome shotgun (WGS) entry which is preliminary data.</text>
</comment>
<proteinExistence type="predicted"/>
<sequence length="311" mass="33753">MYLDGNSGADAKGRWRTQVPNGIRMRDGRWLAIEEWGDPDGTPVVLLHGTPGCRYGAVPQDLVAARPGVRFIAYDRPGYGDSDRGPGRRVAHAARDVAAVADALKLGRFSVLGRSGGAPHALACAALLPSRVRRVAAMMSLAPPDAEGLSWFDGMAESNVEEFTQALTDPLDFAERISARASAIRKDPAQLLVSIRDGLTDSDRRVISRPAVSEMLLRTFREALRSSAYGWIDDDLALLSHWGFAPAAITRPVLLWHGAQDAFSPVGHFEWLAEHIPRARPVLDPEAGHFAALEALPDVLDWLCPTPRTAS</sequence>
<gene>
    <name evidence="2" type="ORF">G5C60_37825</name>
</gene>
<dbReference type="Proteomes" id="UP000472335">
    <property type="component" value="Unassembled WGS sequence"/>
</dbReference>
<protein>
    <submittedName>
        <fullName evidence="2">Alpha/beta hydrolase</fullName>
    </submittedName>
</protein>
<dbReference type="PRINTS" id="PR00111">
    <property type="entry name" value="ABHYDROLASE"/>
</dbReference>
<evidence type="ECO:0000313" key="3">
    <source>
        <dbReference type="Proteomes" id="UP000472335"/>
    </source>
</evidence>
<feature type="domain" description="AB hydrolase-1" evidence="1">
    <location>
        <begin position="43"/>
        <end position="294"/>
    </location>
</feature>
<dbReference type="SUPFAM" id="SSF53474">
    <property type="entry name" value="alpha/beta-Hydrolases"/>
    <property type="match status" value="1"/>
</dbReference>
<keyword evidence="2" id="KW-0378">Hydrolase</keyword>
<dbReference type="PANTHER" id="PTHR43433">
    <property type="entry name" value="HYDROLASE, ALPHA/BETA FOLD FAMILY PROTEIN"/>
    <property type="match status" value="1"/>
</dbReference>
<evidence type="ECO:0000313" key="2">
    <source>
        <dbReference type="EMBL" id="NGO13206.1"/>
    </source>
</evidence>
<organism evidence="2 3">
    <name type="scientific">Streptomyces scabichelini</name>
    <dbReference type="NCBI Taxonomy" id="2711217"/>
    <lineage>
        <taxon>Bacteria</taxon>
        <taxon>Bacillati</taxon>
        <taxon>Actinomycetota</taxon>
        <taxon>Actinomycetes</taxon>
        <taxon>Kitasatosporales</taxon>
        <taxon>Streptomycetaceae</taxon>
        <taxon>Streptomyces</taxon>
    </lineage>
</organism>
<dbReference type="Pfam" id="PF00561">
    <property type="entry name" value="Abhydrolase_1"/>
    <property type="match status" value="1"/>
</dbReference>
<dbReference type="Gene3D" id="3.40.50.1820">
    <property type="entry name" value="alpha/beta hydrolase"/>
    <property type="match status" value="1"/>
</dbReference>
<name>A0A6G4VGJ2_9ACTN</name>
<accession>A0A6G4VGJ2</accession>
<keyword evidence="3" id="KW-1185">Reference proteome</keyword>
<dbReference type="InterPro" id="IPR000073">
    <property type="entry name" value="AB_hydrolase_1"/>
</dbReference>
<dbReference type="AlphaFoldDB" id="A0A6G4VGJ2"/>
<dbReference type="EMBL" id="JAAKZY010000176">
    <property type="protein sequence ID" value="NGO13206.1"/>
    <property type="molecule type" value="Genomic_DNA"/>
</dbReference>
<dbReference type="InterPro" id="IPR050471">
    <property type="entry name" value="AB_hydrolase"/>
</dbReference>
<dbReference type="InterPro" id="IPR029058">
    <property type="entry name" value="AB_hydrolase_fold"/>
</dbReference>
<dbReference type="GO" id="GO:0016787">
    <property type="term" value="F:hydrolase activity"/>
    <property type="evidence" value="ECO:0007669"/>
    <property type="project" value="UniProtKB-KW"/>
</dbReference>